<dbReference type="OrthoDB" id="9807542at2"/>
<dbReference type="SUPFAM" id="SSF88697">
    <property type="entry name" value="PUA domain-like"/>
    <property type="match status" value="1"/>
</dbReference>
<keyword evidence="3" id="KW-1185">Reference proteome</keyword>
<dbReference type="PANTHER" id="PTHR39203:SF1">
    <property type="entry name" value="CYTOPLASMIC PROTEIN"/>
    <property type="match status" value="1"/>
</dbReference>
<dbReference type="CDD" id="cd06553">
    <property type="entry name" value="ASCH_Ef3133_like"/>
    <property type="match status" value="1"/>
</dbReference>
<dbReference type="RefSeq" id="WP_089064916.1">
    <property type="nucleotide sequence ID" value="NZ_CP022316.1"/>
</dbReference>
<dbReference type="EMBL" id="CP022316">
    <property type="protein sequence ID" value="ASK65675.1"/>
    <property type="molecule type" value="Genomic_DNA"/>
</dbReference>
<dbReference type="InterPro" id="IPR007374">
    <property type="entry name" value="ASCH_domain"/>
</dbReference>
<name>A0A220UC70_9MICO</name>
<sequence length="156" mass="16807">MVNTAECASFWSDVRREVPDLPTAVPEAWAFGATPAHADELLALVLAGTKTATASSLGDYEEDGDPLPAAGDLSIILDGAGRPRAVLEVTSIQIVPFDQVGADHARAEGEGDRTLRSWRRIHEQFWGEHSARGFAPDMPVVCETFRVVFPAAHRNG</sequence>
<evidence type="ECO:0000259" key="1">
    <source>
        <dbReference type="SMART" id="SM01022"/>
    </source>
</evidence>
<reference evidence="3" key="1">
    <citation type="submission" date="2017-07" db="EMBL/GenBank/DDBJ databases">
        <title>Brachybacterium sp. VR2415.</title>
        <authorList>
            <person name="Tak E.J."/>
            <person name="Bae J.-W."/>
        </authorList>
    </citation>
    <scope>NUCLEOTIDE SEQUENCE [LARGE SCALE GENOMIC DNA]</scope>
    <source>
        <strain evidence="3">VR2415</strain>
    </source>
</reference>
<feature type="domain" description="ASCH" evidence="1">
    <location>
        <begin position="29"/>
        <end position="149"/>
    </location>
</feature>
<dbReference type="KEGG" id="brv:CFK39_07325"/>
<protein>
    <submittedName>
        <fullName evidence="2">RNA-binding protein</fullName>
    </submittedName>
</protein>
<dbReference type="Gene3D" id="3.10.400.10">
    <property type="entry name" value="Sulfate adenylyltransferase"/>
    <property type="match status" value="1"/>
</dbReference>
<gene>
    <name evidence="2" type="ORF">CFK39_07325</name>
</gene>
<evidence type="ECO:0000313" key="3">
    <source>
        <dbReference type="Proteomes" id="UP000198398"/>
    </source>
</evidence>
<evidence type="ECO:0000313" key="2">
    <source>
        <dbReference type="EMBL" id="ASK65675.1"/>
    </source>
</evidence>
<accession>A0A220UC70</accession>
<dbReference type="PANTHER" id="PTHR39203">
    <property type="entry name" value="CYTOPLASMIC PROTEIN-RELATED"/>
    <property type="match status" value="1"/>
</dbReference>
<dbReference type="PIRSF" id="PIRSF021320">
    <property type="entry name" value="DUF984"/>
    <property type="match status" value="1"/>
</dbReference>
<proteinExistence type="predicted"/>
<dbReference type="SMART" id="SM01022">
    <property type="entry name" value="ASCH"/>
    <property type="match status" value="1"/>
</dbReference>
<dbReference type="Pfam" id="PF04266">
    <property type="entry name" value="ASCH"/>
    <property type="match status" value="1"/>
</dbReference>
<dbReference type="Proteomes" id="UP000198398">
    <property type="component" value="Chromosome"/>
</dbReference>
<dbReference type="InterPro" id="IPR015947">
    <property type="entry name" value="PUA-like_sf"/>
</dbReference>
<dbReference type="InterPro" id="IPR009326">
    <property type="entry name" value="DUF984"/>
</dbReference>
<dbReference type="AlphaFoldDB" id="A0A220UC70"/>
<organism evidence="2 3">
    <name type="scientific">Brachybacterium avium</name>
    <dbReference type="NCBI Taxonomy" id="2017485"/>
    <lineage>
        <taxon>Bacteria</taxon>
        <taxon>Bacillati</taxon>
        <taxon>Actinomycetota</taxon>
        <taxon>Actinomycetes</taxon>
        <taxon>Micrococcales</taxon>
        <taxon>Dermabacteraceae</taxon>
        <taxon>Brachybacterium</taxon>
    </lineage>
</organism>